<evidence type="ECO:0000256" key="2">
    <source>
        <dbReference type="ARBA" id="ARBA00004184"/>
    </source>
</evidence>
<evidence type="ECO:0000259" key="12">
    <source>
        <dbReference type="Pfam" id="PF02823"/>
    </source>
</evidence>
<keyword evidence="4 10" id="KW-0813">Transport</keyword>
<dbReference type="HAMAP" id="MF_00530">
    <property type="entry name" value="ATP_synth_epsil_bac"/>
    <property type="match status" value="1"/>
</dbReference>
<dbReference type="Pfam" id="PF02823">
    <property type="entry name" value="ATP-synt_DE_N"/>
    <property type="match status" value="1"/>
</dbReference>
<sequence length="140" mass="15144">MENNEAKRFLFEIVTPEKLIFSEEVVSVVLPSASGYLTVMAHHAPLMVSIVPGSILVASSSGEKQFAVWGGVADITSAGCSLLAEAVITADHLPFHDLEQRILQIRAMLGAGSTNEHIREIKELFYQLAVYSGDSVTEAK</sequence>
<protein>
    <recommendedName>
        <fullName evidence="10">ATP synthase epsilon chain</fullName>
    </recommendedName>
    <alternativeName>
        <fullName evidence="10">ATP synthase F1 sector epsilon subunit</fullName>
    </alternativeName>
    <alternativeName>
        <fullName evidence="10">F-ATPase epsilon subunit</fullName>
    </alternativeName>
</protein>
<dbReference type="InterPro" id="IPR036771">
    <property type="entry name" value="ATPsynth_dsu/esu_N"/>
</dbReference>
<dbReference type="InterPro" id="IPR001469">
    <property type="entry name" value="ATP_synth_F1_dsu/esu"/>
</dbReference>
<dbReference type="OrthoDB" id="9799969at2"/>
<dbReference type="eggNOG" id="COG0355">
    <property type="taxonomic scope" value="Bacteria"/>
</dbReference>
<accession>M1P081</accession>
<dbReference type="SUPFAM" id="SSF51344">
    <property type="entry name" value="Epsilon subunit of F1F0-ATP synthase N-terminal domain"/>
    <property type="match status" value="1"/>
</dbReference>
<dbReference type="GO" id="GO:0005524">
    <property type="term" value="F:ATP binding"/>
    <property type="evidence" value="ECO:0007669"/>
    <property type="project" value="UniProtKB-UniRule"/>
</dbReference>
<dbReference type="PANTHER" id="PTHR13822:SF10">
    <property type="entry name" value="ATP SYNTHASE EPSILON CHAIN, CHLOROPLASTIC"/>
    <property type="match status" value="1"/>
</dbReference>
<comment type="subcellular location">
    <subcellularLocation>
        <location evidence="10">Cell inner membrane</location>
        <topology evidence="10">Peripheral membrane protein</topology>
    </subcellularLocation>
    <subcellularLocation>
        <location evidence="2">Endomembrane system</location>
        <topology evidence="2">Peripheral membrane protein</topology>
    </subcellularLocation>
</comment>
<evidence type="ECO:0000256" key="1">
    <source>
        <dbReference type="ARBA" id="ARBA00003543"/>
    </source>
</evidence>
<gene>
    <name evidence="10 13" type="primary">atpC</name>
    <name evidence="13" type="ordered locus">BAnh1_11750</name>
</gene>
<dbReference type="NCBIfam" id="TIGR01216">
    <property type="entry name" value="ATP_synt_epsi"/>
    <property type="match status" value="1"/>
</dbReference>
<name>M1P081_BARAA</name>
<keyword evidence="7 10" id="KW-0472">Membrane</keyword>
<dbReference type="GO" id="GO:0005886">
    <property type="term" value="C:plasma membrane"/>
    <property type="evidence" value="ECO:0007669"/>
    <property type="project" value="UniProtKB-SubCell"/>
</dbReference>
<reference evidence="13 14" key="1">
    <citation type="journal article" date="2013" name="PLoS Genet.">
        <title>A gene transfer agent and a dynamic repertoire of secretion systems hold the keys to the explosive radiation of the emerging pathogen Bartonella.</title>
        <authorList>
            <person name="Guy L."/>
            <person name="Nystedt B."/>
            <person name="Toft C."/>
            <person name="Zaremba-Niedzwiedzka K."/>
            <person name="Berglund E.C."/>
            <person name="Granberg F."/>
            <person name="Naslund K."/>
            <person name="Eriksson A.S."/>
            <person name="Andersson S.G."/>
        </authorList>
    </citation>
    <scope>NUCLEOTIDE SEQUENCE [LARGE SCALE GENOMIC DNA]</scope>
    <source>
        <strain evidence="13 14">Aust/NH1</strain>
    </source>
</reference>
<keyword evidence="9 10" id="KW-0066">ATP synthesis</keyword>
<keyword evidence="14" id="KW-1185">Reference proteome</keyword>
<dbReference type="RefSeq" id="WP_015398545.1">
    <property type="nucleotide sequence ID" value="NC_020300.1"/>
</dbReference>
<dbReference type="GO" id="GO:0012505">
    <property type="term" value="C:endomembrane system"/>
    <property type="evidence" value="ECO:0007669"/>
    <property type="project" value="UniProtKB-SubCell"/>
</dbReference>
<dbReference type="Proteomes" id="UP000011729">
    <property type="component" value="Chromosome"/>
</dbReference>
<dbReference type="CDD" id="cd12152">
    <property type="entry name" value="F1-ATPase_delta"/>
    <property type="match status" value="1"/>
</dbReference>
<dbReference type="AlphaFoldDB" id="M1P081"/>
<evidence type="ECO:0000256" key="10">
    <source>
        <dbReference type="HAMAP-Rule" id="MF_00530"/>
    </source>
</evidence>
<proteinExistence type="inferred from homology"/>
<keyword evidence="10" id="KW-1003">Cell membrane</keyword>
<evidence type="ECO:0000313" key="14">
    <source>
        <dbReference type="Proteomes" id="UP000011729"/>
    </source>
</evidence>
<keyword evidence="6 10" id="KW-0406">Ion transport</keyword>
<comment type="similarity">
    <text evidence="3 10 11">Belongs to the ATPase epsilon chain family.</text>
</comment>
<evidence type="ECO:0000313" key="13">
    <source>
        <dbReference type="EMBL" id="AGF75042.1"/>
    </source>
</evidence>
<keyword evidence="5 10" id="KW-0375">Hydrogen ion transport</keyword>
<feature type="domain" description="ATP synthase F1 complex delta/epsilon subunit N-terminal" evidence="12">
    <location>
        <begin position="11"/>
        <end position="86"/>
    </location>
</feature>
<dbReference type="Gene3D" id="2.60.15.10">
    <property type="entry name" value="F0F1 ATP synthase delta/epsilon subunit, N-terminal"/>
    <property type="match status" value="1"/>
</dbReference>
<dbReference type="HOGENOM" id="CLU_084338_2_1_5"/>
<dbReference type="EMBL" id="CP003123">
    <property type="protein sequence ID" value="AGF75042.1"/>
    <property type="molecule type" value="Genomic_DNA"/>
</dbReference>
<evidence type="ECO:0000256" key="11">
    <source>
        <dbReference type="RuleBase" id="RU003656"/>
    </source>
</evidence>
<dbReference type="STRING" id="1094489.BAnh1_11750"/>
<dbReference type="PANTHER" id="PTHR13822">
    <property type="entry name" value="ATP SYNTHASE DELTA/EPSILON CHAIN"/>
    <property type="match status" value="1"/>
</dbReference>
<evidence type="ECO:0000256" key="3">
    <source>
        <dbReference type="ARBA" id="ARBA00005712"/>
    </source>
</evidence>
<dbReference type="GO" id="GO:0045259">
    <property type="term" value="C:proton-transporting ATP synthase complex"/>
    <property type="evidence" value="ECO:0007669"/>
    <property type="project" value="UniProtKB-KW"/>
</dbReference>
<keyword evidence="10" id="KW-0997">Cell inner membrane</keyword>
<keyword evidence="8 10" id="KW-0139">CF(1)</keyword>
<evidence type="ECO:0000256" key="7">
    <source>
        <dbReference type="ARBA" id="ARBA00023136"/>
    </source>
</evidence>
<comment type="subunit">
    <text evidence="10 11">F-type ATPases have 2 components, CF(1) - the catalytic core - and CF(0) - the membrane proton channel. CF(1) has five subunits: alpha(3), beta(3), gamma(1), delta(1), epsilon(1). CF(0) has three main subunits: a, b and c.</text>
</comment>
<dbReference type="GO" id="GO:0046933">
    <property type="term" value="F:proton-transporting ATP synthase activity, rotational mechanism"/>
    <property type="evidence" value="ECO:0007669"/>
    <property type="project" value="UniProtKB-UniRule"/>
</dbReference>
<evidence type="ECO:0000256" key="9">
    <source>
        <dbReference type="ARBA" id="ARBA00023310"/>
    </source>
</evidence>
<dbReference type="InterPro" id="IPR020546">
    <property type="entry name" value="ATP_synth_F1_dsu/esu_N"/>
</dbReference>
<evidence type="ECO:0000256" key="6">
    <source>
        <dbReference type="ARBA" id="ARBA00023065"/>
    </source>
</evidence>
<evidence type="ECO:0000256" key="5">
    <source>
        <dbReference type="ARBA" id="ARBA00022781"/>
    </source>
</evidence>
<evidence type="ECO:0000256" key="8">
    <source>
        <dbReference type="ARBA" id="ARBA00023196"/>
    </source>
</evidence>
<organism evidence="13 14">
    <name type="scientific">Bartonella australis (strain Aust/NH1)</name>
    <dbReference type="NCBI Taxonomy" id="1094489"/>
    <lineage>
        <taxon>Bacteria</taxon>
        <taxon>Pseudomonadati</taxon>
        <taxon>Pseudomonadota</taxon>
        <taxon>Alphaproteobacteria</taxon>
        <taxon>Hyphomicrobiales</taxon>
        <taxon>Bartonellaceae</taxon>
        <taxon>Bartonella</taxon>
    </lineage>
</organism>
<evidence type="ECO:0000256" key="4">
    <source>
        <dbReference type="ARBA" id="ARBA00022448"/>
    </source>
</evidence>
<dbReference type="KEGG" id="baus:BAnh1_11750"/>
<dbReference type="PATRIC" id="fig|1094489.3.peg.1439"/>
<comment type="function">
    <text evidence="1 10">Produces ATP from ADP in the presence of a proton gradient across the membrane.</text>
</comment>